<dbReference type="STRING" id="48467.SAMN02745166_03379"/>
<protein>
    <recommendedName>
        <fullName evidence="3">Plasmid stabilization system protein ParE</fullName>
    </recommendedName>
</protein>
<dbReference type="InterPro" id="IPR035093">
    <property type="entry name" value="RelE/ParE_toxin_dom_sf"/>
</dbReference>
<sequence>MNQTLWTLGAEMDVQAIYERLEVLEEGMGDRFYGEVLADLKLLEAFPEIGSLVYGDRLRRVFVFNRNYGLYYVAEKSRLVIHALLDLRQDPDQIRRRLGRA</sequence>
<organism evidence="1 2">
    <name type="scientific">Prosthecobacter debontii</name>
    <dbReference type="NCBI Taxonomy" id="48467"/>
    <lineage>
        <taxon>Bacteria</taxon>
        <taxon>Pseudomonadati</taxon>
        <taxon>Verrucomicrobiota</taxon>
        <taxon>Verrucomicrobiia</taxon>
        <taxon>Verrucomicrobiales</taxon>
        <taxon>Verrucomicrobiaceae</taxon>
        <taxon>Prosthecobacter</taxon>
    </lineage>
</organism>
<reference evidence="2" key="1">
    <citation type="submission" date="2017-02" db="EMBL/GenBank/DDBJ databases">
        <authorList>
            <person name="Varghese N."/>
            <person name="Submissions S."/>
        </authorList>
    </citation>
    <scope>NUCLEOTIDE SEQUENCE [LARGE SCALE GENOMIC DNA]</scope>
    <source>
        <strain evidence="2">ATCC 700200</strain>
    </source>
</reference>
<dbReference type="AlphaFoldDB" id="A0A1T4YIG6"/>
<dbReference type="EMBL" id="FUYE01000012">
    <property type="protein sequence ID" value="SKB01470.1"/>
    <property type="molecule type" value="Genomic_DNA"/>
</dbReference>
<accession>A0A1T4YIG6</accession>
<evidence type="ECO:0000313" key="2">
    <source>
        <dbReference type="Proteomes" id="UP000190774"/>
    </source>
</evidence>
<dbReference type="OrthoDB" id="9809155at2"/>
<dbReference type="Proteomes" id="UP000190774">
    <property type="component" value="Unassembled WGS sequence"/>
</dbReference>
<keyword evidence="2" id="KW-1185">Reference proteome</keyword>
<dbReference type="Gene3D" id="3.30.2310.20">
    <property type="entry name" value="RelE-like"/>
    <property type="match status" value="1"/>
</dbReference>
<name>A0A1T4YIG6_9BACT</name>
<evidence type="ECO:0000313" key="1">
    <source>
        <dbReference type="EMBL" id="SKB01470.1"/>
    </source>
</evidence>
<proteinExistence type="predicted"/>
<gene>
    <name evidence="1" type="ORF">SAMN02745166_03379</name>
</gene>
<evidence type="ECO:0008006" key="3">
    <source>
        <dbReference type="Google" id="ProtNLM"/>
    </source>
</evidence>
<dbReference type="RefSeq" id="WP_078814567.1">
    <property type="nucleotide sequence ID" value="NZ_FUYE01000012.1"/>
</dbReference>